<evidence type="ECO:0000256" key="3">
    <source>
        <dbReference type="ARBA" id="ARBA00022833"/>
    </source>
</evidence>
<dbReference type="InterPro" id="IPR040204">
    <property type="entry name" value="UBR7"/>
</dbReference>
<dbReference type="Gene3D" id="3.30.40.10">
    <property type="entry name" value="Zinc/RING finger domain, C3HC4 (zinc finger)"/>
    <property type="match status" value="1"/>
</dbReference>
<dbReference type="InterPro" id="IPR013083">
    <property type="entry name" value="Znf_RING/FYVE/PHD"/>
</dbReference>
<organism evidence="9 10">
    <name type="scientific">Coemansia erecta</name>
    <dbReference type="NCBI Taxonomy" id="147472"/>
    <lineage>
        <taxon>Eukaryota</taxon>
        <taxon>Fungi</taxon>
        <taxon>Fungi incertae sedis</taxon>
        <taxon>Zoopagomycota</taxon>
        <taxon>Kickxellomycotina</taxon>
        <taxon>Kickxellomycetes</taxon>
        <taxon>Kickxellales</taxon>
        <taxon>Kickxellaceae</taxon>
        <taxon>Coemansia</taxon>
    </lineage>
</organism>
<dbReference type="SMART" id="SM00396">
    <property type="entry name" value="ZnF_UBR1"/>
    <property type="match status" value="1"/>
</dbReference>
<dbReference type="PANTHER" id="PTHR13513">
    <property type="entry name" value="E3 UBIQUITIN-PROTEIN LIGASE UBR7"/>
    <property type="match status" value="1"/>
</dbReference>
<protein>
    <recommendedName>
        <fullName evidence="11">UBR-type domain-containing protein</fullName>
    </recommendedName>
</protein>
<feature type="compositionally biased region" description="Basic and acidic residues" evidence="6">
    <location>
        <begin position="1"/>
        <end position="13"/>
    </location>
</feature>
<dbReference type="Pfam" id="PF00628">
    <property type="entry name" value="PHD"/>
    <property type="match status" value="1"/>
</dbReference>
<dbReference type="Proteomes" id="UP001149813">
    <property type="component" value="Unassembled WGS sequence"/>
</dbReference>
<dbReference type="AlphaFoldDB" id="A0A9W7XY20"/>
<keyword evidence="3" id="KW-0862">Zinc</keyword>
<dbReference type="GO" id="GO:0008270">
    <property type="term" value="F:zinc ion binding"/>
    <property type="evidence" value="ECO:0007669"/>
    <property type="project" value="UniProtKB-KW"/>
</dbReference>
<dbReference type="PROSITE" id="PS01359">
    <property type="entry name" value="ZF_PHD_1"/>
    <property type="match status" value="1"/>
</dbReference>
<dbReference type="PANTHER" id="PTHR13513:SF9">
    <property type="entry name" value="E3 UBIQUITIN-PROTEIN LIGASE UBR7-RELATED"/>
    <property type="match status" value="1"/>
</dbReference>
<dbReference type="CDD" id="cd19677">
    <property type="entry name" value="UBR-box_UBR7"/>
    <property type="match status" value="1"/>
</dbReference>
<comment type="caution">
    <text evidence="9">The sequence shown here is derived from an EMBL/GenBank/DDBJ whole genome shotgun (WGS) entry which is preliminary data.</text>
</comment>
<gene>
    <name evidence="9" type="ORF">LPJ53_004315</name>
</gene>
<dbReference type="InterPro" id="IPR003126">
    <property type="entry name" value="Znf_UBR"/>
</dbReference>
<evidence type="ECO:0000256" key="1">
    <source>
        <dbReference type="ARBA" id="ARBA00022723"/>
    </source>
</evidence>
<evidence type="ECO:0000313" key="9">
    <source>
        <dbReference type="EMBL" id="KAJ1721130.1"/>
    </source>
</evidence>
<dbReference type="EMBL" id="JANBOJ010000195">
    <property type="protein sequence ID" value="KAJ1721130.1"/>
    <property type="molecule type" value="Genomic_DNA"/>
</dbReference>
<feature type="region of interest" description="Disordered" evidence="6">
    <location>
        <begin position="243"/>
        <end position="262"/>
    </location>
</feature>
<feature type="region of interest" description="Disordered" evidence="6">
    <location>
        <begin position="1"/>
        <end position="22"/>
    </location>
</feature>
<dbReference type="InterPro" id="IPR047506">
    <property type="entry name" value="UBR7-like_UBR-box"/>
</dbReference>
<dbReference type="InterPro" id="IPR019787">
    <property type="entry name" value="Znf_PHD-finger"/>
</dbReference>
<dbReference type="OrthoDB" id="5795902at2759"/>
<dbReference type="InterPro" id="IPR001965">
    <property type="entry name" value="Znf_PHD"/>
</dbReference>
<dbReference type="SUPFAM" id="SSF57903">
    <property type="entry name" value="FYVE/PHD zinc finger"/>
    <property type="match status" value="1"/>
</dbReference>
<evidence type="ECO:0000259" key="7">
    <source>
        <dbReference type="PROSITE" id="PS50016"/>
    </source>
</evidence>
<dbReference type="PROSITE" id="PS50016">
    <property type="entry name" value="ZF_PHD_2"/>
    <property type="match status" value="1"/>
</dbReference>
<evidence type="ECO:0000256" key="5">
    <source>
        <dbReference type="PROSITE-ProRule" id="PRU00508"/>
    </source>
</evidence>
<feature type="domain" description="UBR-type" evidence="8">
    <location>
        <begin position="52"/>
        <end position="142"/>
    </location>
</feature>
<keyword evidence="2 4" id="KW-0863">Zinc-finger</keyword>
<feature type="zinc finger region" description="UBR-type" evidence="5">
    <location>
        <begin position="52"/>
        <end position="142"/>
    </location>
</feature>
<evidence type="ECO:0000313" key="10">
    <source>
        <dbReference type="Proteomes" id="UP001149813"/>
    </source>
</evidence>
<dbReference type="SMART" id="SM00249">
    <property type="entry name" value="PHD"/>
    <property type="match status" value="1"/>
</dbReference>
<sequence>MRTEKENLSAKTEEEQEEELSEDEAIVTACSFLRSQADLEREAAEVLPGKLDACTFDQGYVHQPVYACLTCTHPPKEFRDPSVKDERDQSDAEPTEPAGMCRSCSVMCHADHNVIEIFMKRNFRCDCGTKRLAPGCCQLKQRRTALSRIANENEYGHNYWGHYCRCNKRYDIETDADMVQCYVCSEWFHFLCIGDHIPDDDSYEDYVCRDCVGKHAVIRYIDSSCCTIVPFGKGDQPPAGVLTPGGDCDGNETAGGERPSKKMRHTGCSLFSDQASIDSVLPADMFMAAGWRDDVCRCYECMDMIRAEKLEFLVNGDPVLNPEKEDAAEEAKEETMYEAGMRLFETMEPTVAIDMAHLFQRFCTEFKDFARPFATSGTPISKDDIDAFFEMAKSRKYHEQ</sequence>
<evidence type="ECO:0000256" key="2">
    <source>
        <dbReference type="ARBA" id="ARBA00022771"/>
    </source>
</evidence>
<dbReference type="GO" id="GO:0005737">
    <property type="term" value="C:cytoplasm"/>
    <property type="evidence" value="ECO:0007669"/>
    <property type="project" value="TreeGrafter"/>
</dbReference>
<feature type="domain" description="PHD-type" evidence="7">
    <location>
        <begin position="161"/>
        <end position="214"/>
    </location>
</feature>
<dbReference type="InterPro" id="IPR011011">
    <property type="entry name" value="Znf_FYVE_PHD"/>
</dbReference>
<dbReference type="InterPro" id="IPR019786">
    <property type="entry name" value="Zinc_finger_PHD-type_CS"/>
</dbReference>
<accession>A0A9W7XY20</accession>
<feature type="region of interest" description="Disordered" evidence="6">
    <location>
        <begin position="79"/>
        <end position="98"/>
    </location>
</feature>
<keyword evidence="10" id="KW-1185">Reference proteome</keyword>
<name>A0A9W7XY20_9FUNG</name>
<reference evidence="9" key="1">
    <citation type="submission" date="2022-07" db="EMBL/GenBank/DDBJ databases">
        <title>Phylogenomic reconstructions and comparative analyses of Kickxellomycotina fungi.</title>
        <authorList>
            <person name="Reynolds N.K."/>
            <person name="Stajich J.E."/>
            <person name="Barry K."/>
            <person name="Grigoriev I.V."/>
            <person name="Crous P."/>
            <person name="Smith M.E."/>
        </authorList>
    </citation>
    <scope>NUCLEOTIDE SEQUENCE</scope>
    <source>
        <strain evidence="9">NBRC 32514</strain>
    </source>
</reference>
<evidence type="ECO:0000259" key="8">
    <source>
        <dbReference type="PROSITE" id="PS51157"/>
    </source>
</evidence>
<keyword evidence="1" id="KW-0479">Metal-binding</keyword>
<proteinExistence type="predicted"/>
<evidence type="ECO:0000256" key="6">
    <source>
        <dbReference type="SAM" id="MobiDB-lite"/>
    </source>
</evidence>
<dbReference type="Pfam" id="PF02207">
    <property type="entry name" value="zf-UBR"/>
    <property type="match status" value="1"/>
</dbReference>
<feature type="compositionally biased region" description="Basic and acidic residues" evidence="6">
    <location>
        <begin position="79"/>
        <end position="90"/>
    </location>
</feature>
<evidence type="ECO:0000256" key="4">
    <source>
        <dbReference type="PROSITE-ProRule" id="PRU00146"/>
    </source>
</evidence>
<dbReference type="GO" id="GO:0061630">
    <property type="term" value="F:ubiquitin protein ligase activity"/>
    <property type="evidence" value="ECO:0007669"/>
    <property type="project" value="InterPro"/>
</dbReference>
<evidence type="ECO:0008006" key="11">
    <source>
        <dbReference type="Google" id="ProtNLM"/>
    </source>
</evidence>
<dbReference type="PROSITE" id="PS51157">
    <property type="entry name" value="ZF_UBR"/>
    <property type="match status" value="1"/>
</dbReference>